<dbReference type="EMBL" id="JACOAF010000021">
    <property type="protein sequence ID" value="MBC3539856.1"/>
    <property type="molecule type" value="Genomic_DNA"/>
</dbReference>
<evidence type="ECO:0000313" key="3">
    <source>
        <dbReference type="Proteomes" id="UP000659698"/>
    </source>
</evidence>
<gene>
    <name evidence="2" type="ORF">H7U12_09190</name>
</gene>
<sequence>MNRFLSRATAEQLLQKILDLGLPAQYDYEKHRLLLLDAQGNEQVIFRLPLSTPPLRQLTLPTPGPVHYVVVLIQAGNCAMGYFEDGVSLNHKVFRSYMVRKKQGKSQIKYLKTKGKSRAGSRVRLGETEEFFENINGRLQEYFQQHEIHRIALSCSKTLLPFLFDAKVPTPFDKRDERIFKIPKHVHTPIYEVMMDANRFLNRGELIYEPAQQAFIHQLIPEQAEFLNEEETTDLAEDLQEE</sequence>
<organism evidence="2 3">
    <name type="scientific">Rufibacter sediminis</name>
    <dbReference type="NCBI Taxonomy" id="2762756"/>
    <lineage>
        <taxon>Bacteria</taxon>
        <taxon>Pseudomonadati</taxon>
        <taxon>Bacteroidota</taxon>
        <taxon>Cytophagia</taxon>
        <taxon>Cytophagales</taxon>
        <taxon>Hymenobacteraceae</taxon>
        <taxon>Rufibacter</taxon>
    </lineage>
</organism>
<evidence type="ECO:0000313" key="2">
    <source>
        <dbReference type="EMBL" id="MBC3539856.1"/>
    </source>
</evidence>
<reference evidence="2 3" key="1">
    <citation type="journal article" date="2019" name="Int. J. Syst. Evol. Microbiol.">
        <title>Rufibacter sediminis sp. nov., isolated from freshwater lake sediment.</title>
        <authorList>
            <person name="Qu J.H."/>
            <person name="Zhang L.J."/>
            <person name="Fu Y.H."/>
            <person name="Li H.F."/>
        </authorList>
    </citation>
    <scope>NUCLEOTIDE SEQUENCE [LARGE SCALE GENOMIC DNA]</scope>
    <source>
        <strain evidence="2 3">H-1</strain>
    </source>
</reference>
<name>A0ABR6VTC7_9BACT</name>
<protein>
    <recommendedName>
        <fullName evidence="1">VLRF1 domain-containing protein</fullName>
    </recommendedName>
</protein>
<comment type="caution">
    <text evidence="2">The sequence shown here is derived from an EMBL/GenBank/DDBJ whole genome shotgun (WGS) entry which is preliminary data.</text>
</comment>
<dbReference type="Pfam" id="PF18826">
    <property type="entry name" value="bVLRF1"/>
    <property type="match status" value="1"/>
</dbReference>
<accession>A0ABR6VTC7</accession>
<keyword evidence="3" id="KW-1185">Reference proteome</keyword>
<dbReference type="RefSeq" id="WP_186636363.1">
    <property type="nucleotide sequence ID" value="NZ_JACOAF010000021.1"/>
</dbReference>
<evidence type="ECO:0000259" key="1">
    <source>
        <dbReference type="PROSITE" id="PS52044"/>
    </source>
</evidence>
<dbReference type="PROSITE" id="PS52044">
    <property type="entry name" value="VLRF1"/>
    <property type="match status" value="1"/>
</dbReference>
<feature type="domain" description="VLRF1" evidence="1">
    <location>
        <begin position="64"/>
        <end position="204"/>
    </location>
</feature>
<dbReference type="Proteomes" id="UP000659698">
    <property type="component" value="Unassembled WGS sequence"/>
</dbReference>
<dbReference type="InterPro" id="IPR041175">
    <property type="entry name" value="VLRF1/Vms1"/>
</dbReference>
<proteinExistence type="predicted"/>